<dbReference type="EMBL" id="BJXB01000021">
    <property type="protein sequence ID" value="GEM48458.1"/>
    <property type="molecule type" value="Genomic_DNA"/>
</dbReference>
<keyword evidence="4" id="KW-1185">Reference proteome</keyword>
<dbReference type="SUPFAM" id="SSF56112">
    <property type="entry name" value="Protein kinase-like (PK-like)"/>
    <property type="match status" value="1"/>
</dbReference>
<keyword evidence="3" id="KW-0808">Transferase</keyword>
<protein>
    <submittedName>
        <fullName evidence="3">Aminoglycoside phosphotransferase</fullName>
    </submittedName>
</protein>
<dbReference type="PANTHER" id="PTHR21064">
    <property type="entry name" value="AMINOGLYCOSIDE PHOSPHOTRANSFERASE DOMAIN-CONTAINING PROTEIN-RELATED"/>
    <property type="match status" value="1"/>
</dbReference>
<comment type="similarity">
    <text evidence="1">Belongs to the pseudomonas-type ThrB family.</text>
</comment>
<accession>A0A511N7K3</accession>
<reference evidence="3 4" key="1">
    <citation type="submission" date="2019-07" db="EMBL/GenBank/DDBJ databases">
        <title>Whole genome shotgun sequence of Deinococcus cellulosilyticus NBRC 106333.</title>
        <authorList>
            <person name="Hosoyama A."/>
            <person name="Uohara A."/>
            <person name="Ohji S."/>
            <person name="Ichikawa N."/>
        </authorList>
    </citation>
    <scope>NUCLEOTIDE SEQUENCE [LARGE SCALE GENOMIC DNA]</scope>
    <source>
        <strain evidence="3 4">NBRC 106333</strain>
    </source>
</reference>
<dbReference type="PANTHER" id="PTHR21064:SF6">
    <property type="entry name" value="AMINOGLYCOSIDE PHOSPHOTRANSFERASE DOMAIN-CONTAINING PROTEIN"/>
    <property type="match status" value="1"/>
</dbReference>
<dbReference type="Pfam" id="PF01636">
    <property type="entry name" value="APH"/>
    <property type="match status" value="1"/>
</dbReference>
<feature type="domain" description="Aminoglycoside phosphotransferase" evidence="2">
    <location>
        <begin position="16"/>
        <end position="245"/>
    </location>
</feature>
<evidence type="ECO:0000313" key="3">
    <source>
        <dbReference type="EMBL" id="GEM48458.1"/>
    </source>
</evidence>
<dbReference type="InterPro" id="IPR050249">
    <property type="entry name" value="Pseudomonas-type_ThrB"/>
</dbReference>
<evidence type="ECO:0000313" key="4">
    <source>
        <dbReference type="Proteomes" id="UP000321306"/>
    </source>
</evidence>
<gene>
    <name evidence="3" type="ORF">DC3_40930</name>
</gene>
<evidence type="ECO:0000256" key="1">
    <source>
        <dbReference type="ARBA" id="ARBA00038240"/>
    </source>
</evidence>
<dbReference type="AlphaFoldDB" id="A0A511N7K3"/>
<dbReference type="InterPro" id="IPR011009">
    <property type="entry name" value="Kinase-like_dom_sf"/>
</dbReference>
<proteinExistence type="inferred from homology"/>
<dbReference type="OrthoDB" id="4030632at2"/>
<evidence type="ECO:0000259" key="2">
    <source>
        <dbReference type="Pfam" id="PF01636"/>
    </source>
</evidence>
<sequence>MHSLLSSLNLSAADLKPLGQAENFTFQIYLQGRPHLLRLSPQARYTPEQRQTERELVGSLRPDLLFTVQRPLPFPDGKWSQQVQFQDRAYVASLWEFLEGTFLEHPTLAQMQALGAATAHFHRRALAFVKHHPAPRPQFQVPVLVKDLLIQEHDVFHLHDLLLTFSQHMEQGKLQMALIHGDLHQSNYLFQEDRPGFIDFDDCQHAPLVMEWAATLAHQSHREDFDDVQQAYFAGYFLMFPEMRDQLAFLPLAVVVRRLWLMEWAWVRKDTSYLKDFVQDYLQHHLQQLHHDLKHLNN</sequence>
<organism evidence="3 4">
    <name type="scientific">Deinococcus cellulosilyticus (strain DSM 18568 / NBRC 106333 / KACC 11606 / 5516J-15)</name>
    <dbReference type="NCBI Taxonomy" id="1223518"/>
    <lineage>
        <taxon>Bacteria</taxon>
        <taxon>Thermotogati</taxon>
        <taxon>Deinococcota</taxon>
        <taxon>Deinococci</taxon>
        <taxon>Deinococcales</taxon>
        <taxon>Deinococcaceae</taxon>
        <taxon>Deinococcus</taxon>
    </lineage>
</organism>
<dbReference type="InterPro" id="IPR002575">
    <property type="entry name" value="Aminoglycoside_PTrfase"/>
</dbReference>
<dbReference type="Proteomes" id="UP000321306">
    <property type="component" value="Unassembled WGS sequence"/>
</dbReference>
<name>A0A511N7K3_DEIC1</name>
<dbReference type="Gene3D" id="3.90.1200.10">
    <property type="match status" value="1"/>
</dbReference>
<comment type="caution">
    <text evidence="3">The sequence shown here is derived from an EMBL/GenBank/DDBJ whole genome shotgun (WGS) entry which is preliminary data.</text>
</comment>
<dbReference type="GO" id="GO:0019202">
    <property type="term" value="F:amino acid kinase activity"/>
    <property type="evidence" value="ECO:0007669"/>
    <property type="project" value="TreeGrafter"/>
</dbReference>
<dbReference type="RefSeq" id="WP_146887542.1">
    <property type="nucleotide sequence ID" value="NZ_BJXB01000021.1"/>
</dbReference>